<protein>
    <submittedName>
        <fullName evidence="7">MFS transporter</fullName>
    </submittedName>
</protein>
<feature type="transmembrane region" description="Helical" evidence="5">
    <location>
        <begin position="265"/>
        <end position="284"/>
    </location>
</feature>
<dbReference type="InterPro" id="IPR036259">
    <property type="entry name" value="MFS_trans_sf"/>
</dbReference>
<feature type="transmembrane region" description="Helical" evidence="5">
    <location>
        <begin position="401"/>
        <end position="421"/>
    </location>
</feature>
<feature type="transmembrane region" description="Helical" evidence="5">
    <location>
        <begin position="238"/>
        <end position="259"/>
    </location>
</feature>
<dbReference type="InterPro" id="IPR051337">
    <property type="entry name" value="OPA_Antiporter"/>
</dbReference>
<proteinExistence type="predicted"/>
<dbReference type="RefSeq" id="WP_160861868.1">
    <property type="nucleotide sequence ID" value="NZ_WUMK01000010.1"/>
</dbReference>
<feature type="transmembrane region" description="Helical" evidence="5">
    <location>
        <begin position="304"/>
        <end position="322"/>
    </location>
</feature>
<accession>A0A6N8SH33</accession>
<evidence type="ECO:0000256" key="2">
    <source>
        <dbReference type="ARBA" id="ARBA00022692"/>
    </source>
</evidence>
<dbReference type="GO" id="GO:0061513">
    <property type="term" value="F:glucose 6-phosphate:phosphate antiporter activity"/>
    <property type="evidence" value="ECO:0007669"/>
    <property type="project" value="TreeGrafter"/>
</dbReference>
<feature type="transmembrane region" description="Helical" evidence="5">
    <location>
        <begin position="361"/>
        <end position="381"/>
    </location>
</feature>
<feature type="transmembrane region" description="Helical" evidence="5">
    <location>
        <begin position="110"/>
        <end position="131"/>
    </location>
</feature>
<dbReference type="InterPro" id="IPR011701">
    <property type="entry name" value="MFS"/>
</dbReference>
<feature type="transmembrane region" description="Helical" evidence="5">
    <location>
        <begin position="19"/>
        <end position="38"/>
    </location>
</feature>
<dbReference type="AlphaFoldDB" id="A0A6N8SH33"/>
<evidence type="ECO:0000256" key="1">
    <source>
        <dbReference type="ARBA" id="ARBA00004127"/>
    </source>
</evidence>
<feature type="transmembrane region" description="Helical" evidence="5">
    <location>
        <begin position="152"/>
        <end position="172"/>
    </location>
</feature>
<dbReference type="Gene3D" id="1.20.1250.20">
    <property type="entry name" value="MFS general substrate transporter like domains"/>
    <property type="match status" value="2"/>
</dbReference>
<feature type="domain" description="Major facilitator superfamily (MFS) profile" evidence="6">
    <location>
        <begin position="18"/>
        <end position="424"/>
    </location>
</feature>
<evidence type="ECO:0000259" key="6">
    <source>
        <dbReference type="PROSITE" id="PS50850"/>
    </source>
</evidence>
<keyword evidence="8" id="KW-1185">Reference proteome</keyword>
<dbReference type="OrthoDB" id="9773404at2"/>
<name>A0A6N8SH33_9HYPH</name>
<evidence type="ECO:0000313" key="8">
    <source>
        <dbReference type="Proteomes" id="UP000435802"/>
    </source>
</evidence>
<dbReference type="PANTHER" id="PTHR43826">
    <property type="entry name" value="GLUCOSE-6-PHOSPHATE EXCHANGER SLC37A4"/>
    <property type="match status" value="1"/>
</dbReference>
<dbReference type="EMBL" id="WUMK01000010">
    <property type="protein sequence ID" value="MXN48374.1"/>
    <property type="molecule type" value="Genomic_DNA"/>
</dbReference>
<dbReference type="CDD" id="cd06174">
    <property type="entry name" value="MFS"/>
    <property type="match status" value="1"/>
</dbReference>
<reference evidence="7 8" key="1">
    <citation type="submission" date="2019-12" db="EMBL/GenBank/DDBJ databases">
        <title>Shinella kummerowiae sp. nov., a symbiotic bacterium isolated from root nodules of the herbal legume Kummerowia stipulacea.</title>
        <authorList>
            <person name="Gao J."/>
        </authorList>
    </citation>
    <scope>NUCLEOTIDE SEQUENCE [LARGE SCALE GENOMIC DNA]</scope>
    <source>
        <strain evidence="7 8">CCBAU 25048</strain>
    </source>
</reference>
<comment type="subcellular location">
    <subcellularLocation>
        <location evidence="1">Endomembrane system</location>
        <topology evidence="1">Multi-pass membrane protein</topology>
    </subcellularLocation>
</comment>
<evidence type="ECO:0000256" key="5">
    <source>
        <dbReference type="SAM" id="Phobius"/>
    </source>
</evidence>
<dbReference type="InterPro" id="IPR020846">
    <property type="entry name" value="MFS_dom"/>
</dbReference>
<evidence type="ECO:0000256" key="3">
    <source>
        <dbReference type="ARBA" id="ARBA00022989"/>
    </source>
</evidence>
<dbReference type="PANTHER" id="PTHR43826:SF3">
    <property type="entry name" value="GLUCOSE-6-PHOSPHATE EXCHANGER SLC37A4"/>
    <property type="match status" value="1"/>
</dbReference>
<keyword evidence="3 5" id="KW-1133">Transmembrane helix</keyword>
<dbReference type="Proteomes" id="UP000435802">
    <property type="component" value="Unassembled WGS sequence"/>
</dbReference>
<dbReference type="GO" id="GO:0012505">
    <property type="term" value="C:endomembrane system"/>
    <property type="evidence" value="ECO:0007669"/>
    <property type="project" value="UniProtKB-SubCell"/>
</dbReference>
<evidence type="ECO:0000313" key="7">
    <source>
        <dbReference type="EMBL" id="MXN48374.1"/>
    </source>
</evidence>
<dbReference type="GO" id="GO:0016020">
    <property type="term" value="C:membrane"/>
    <property type="evidence" value="ECO:0007669"/>
    <property type="project" value="UniProtKB-ARBA"/>
</dbReference>
<dbReference type="Pfam" id="PF07690">
    <property type="entry name" value="MFS_1"/>
    <property type="match status" value="1"/>
</dbReference>
<keyword evidence="2 5" id="KW-0812">Transmembrane</keyword>
<feature type="transmembrane region" description="Helical" evidence="5">
    <location>
        <begin position="187"/>
        <end position="205"/>
    </location>
</feature>
<dbReference type="SUPFAM" id="SSF103473">
    <property type="entry name" value="MFS general substrate transporter"/>
    <property type="match status" value="1"/>
</dbReference>
<evidence type="ECO:0000256" key="4">
    <source>
        <dbReference type="ARBA" id="ARBA00023136"/>
    </source>
</evidence>
<comment type="caution">
    <text evidence="7">The sequence shown here is derived from an EMBL/GenBank/DDBJ whole genome shotgun (WGS) entry which is preliminary data.</text>
</comment>
<organism evidence="7 8">
    <name type="scientific">Shinella kummerowiae</name>
    <dbReference type="NCBI Taxonomy" id="417745"/>
    <lineage>
        <taxon>Bacteria</taxon>
        <taxon>Pseudomonadati</taxon>
        <taxon>Pseudomonadota</taxon>
        <taxon>Alphaproteobacteria</taxon>
        <taxon>Hyphomicrobiales</taxon>
        <taxon>Rhizobiaceae</taxon>
        <taxon>Shinella</taxon>
    </lineage>
</organism>
<sequence>MSTTLEPAAATAVGERGRYLQLALIVIAAGAIYPILYLRQSYQTTMLEVLHLTNIDLGVLYSILGTAFLVCYLPSGWLADRVQPRLLILFSMVGTGLLGLWYATLPGYSALIAIYCGFGVTTGLTFWAATLKQVNLIAHADEQGRFFGILDGGRGLVEALLASVAIALFVFVSETRGAGLASGFRDVVLMYAITCIIVGLVYFVVSKPDTTTTATRERKVRETSFLSDVKALLSIPEIWLVAAIIFCGYHVFLATYSFSAYLEEGGFGISAAMAGFIAMLKLWLRPVGGIGGGFLGDRYSKGRVLLIAFLLSAASLMGMVLLPGTGSTLVLIGLILFVGLLTYAIRGLYWAILDDCNVPPHVTGLAIGIISLVGYAPDTYLPLVNGYLSDRYPGLAGYQFYFSYIAAICLIGAVTTVILMARLKRKG</sequence>
<keyword evidence="4 5" id="KW-0472">Membrane</keyword>
<feature type="transmembrane region" description="Helical" evidence="5">
    <location>
        <begin position="86"/>
        <end position="104"/>
    </location>
</feature>
<feature type="transmembrane region" description="Helical" evidence="5">
    <location>
        <begin position="58"/>
        <end position="79"/>
    </location>
</feature>
<dbReference type="GO" id="GO:0035435">
    <property type="term" value="P:phosphate ion transmembrane transport"/>
    <property type="evidence" value="ECO:0007669"/>
    <property type="project" value="TreeGrafter"/>
</dbReference>
<gene>
    <name evidence="7" type="ORF">GR138_24480</name>
</gene>
<feature type="transmembrane region" description="Helical" evidence="5">
    <location>
        <begin position="328"/>
        <end position="349"/>
    </location>
</feature>
<dbReference type="PROSITE" id="PS50850">
    <property type="entry name" value="MFS"/>
    <property type="match status" value="1"/>
</dbReference>